<feature type="region of interest" description="Disordered" evidence="1">
    <location>
        <begin position="23"/>
        <end position="61"/>
    </location>
</feature>
<dbReference type="AlphaFoldDB" id="A0A420I960"/>
<keyword evidence="2" id="KW-0732">Signal</keyword>
<dbReference type="InterPro" id="IPR053228">
    <property type="entry name" value="Stereospecific_Lipase"/>
</dbReference>
<dbReference type="SUPFAM" id="SSF53474">
    <property type="entry name" value="alpha/beta-Hydrolases"/>
    <property type="match status" value="1"/>
</dbReference>
<protein>
    <submittedName>
        <fullName evidence="3">Putative lipase b protein</fullName>
    </submittedName>
</protein>
<name>A0A420I960_9PEZI</name>
<dbReference type="InterPro" id="IPR029058">
    <property type="entry name" value="AB_hydrolase_fold"/>
</dbReference>
<evidence type="ECO:0000256" key="1">
    <source>
        <dbReference type="SAM" id="MobiDB-lite"/>
    </source>
</evidence>
<gene>
    <name evidence="3" type="ORF">GcC1_109007</name>
</gene>
<organism evidence="3 4">
    <name type="scientific">Golovinomyces cichoracearum</name>
    <dbReference type="NCBI Taxonomy" id="62708"/>
    <lineage>
        <taxon>Eukaryota</taxon>
        <taxon>Fungi</taxon>
        <taxon>Dikarya</taxon>
        <taxon>Ascomycota</taxon>
        <taxon>Pezizomycotina</taxon>
        <taxon>Leotiomycetes</taxon>
        <taxon>Erysiphales</taxon>
        <taxon>Erysiphaceae</taxon>
        <taxon>Golovinomyces</taxon>
    </lineage>
</organism>
<dbReference type="OrthoDB" id="4605274at2759"/>
<evidence type="ECO:0000313" key="3">
    <source>
        <dbReference type="EMBL" id="RKF66831.1"/>
    </source>
</evidence>
<dbReference type="Proteomes" id="UP000285405">
    <property type="component" value="Unassembled WGS sequence"/>
</dbReference>
<dbReference type="PANTHER" id="PTHR37574:SF1">
    <property type="entry name" value="LIPASE B"/>
    <property type="match status" value="1"/>
</dbReference>
<accession>A0A420I960</accession>
<feature type="signal peptide" evidence="2">
    <location>
        <begin position="1"/>
        <end position="21"/>
    </location>
</feature>
<comment type="caution">
    <text evidence="3">The sequence shown here is derived from an EMBL/GenBank/DDBJ whole genome shotgun (WGS) entry which is preliminary data.</text>
</comment>
<feature type="chain" id="PRO_5019508117" evidence="2">
    <location>
        <begin position="22"/>
        <end position="505"/>
    </location>
</feature>
<sequence length="505" mass="54034">MRAVLFLSAALLAAAAPSSESFRSLSSRQTNSAPISRPVKGLFDSTSNSKDVTPEKSAVQTPPKFVDQNHMITNAKEVTSMLNANIYFDQILKALGAISNGSIPEKDVPSAVQNLFLAASPTATPVSVADSMSKAKSAFEIQNASPTGNASEPNYMASALGLMMDGFVNDDVRNTDAVPVFANPPVPGDKSFYTKEGNAPFSVPEELLRSAIQIPPTFSWGQKQPVLMCPGTGATGFETFSTTVGKLLATTDFADPVYLIIPGRLMDDVQINAEFVAYAIQYMNVMTNRNVAAVTWSQGSLDVQWALKYWPSTRNVVTDFIPLSPDFRGTKLAHLLCSAKTQRDMIACTPAVYQQTYNSRLISTLRRDGGDSAYVPTTTVYSQYDEVVQPQTGRGASGFIGDANGVGVSNNLLQEVCQGQEGAGGFLHEGVIYSATAYALIVDALTHDGPADIERVRGSCSQTTPAGVMDADVLQVEALMVVILFRLLTFTPKVSAEPAIKDYAA</sequence>
<dbReference type="PANTHER" id="PTHR37574">
    <property type="entry name" value="LIPASE B"/>
    <property type="match status" value="1"/>
</dbReference>
<dbReference type="EMBL" id="MCBR01010921">
    <property type="protein sequence ID" value="RKF66831.1"/>
    <property type="molecule type" value="Genomic_DNA"/>
</dbReference>
<proteinExistence type="predicted"/>
<dbReference type="Gene3D" id="3.40.50.1820">
    <property type="entry name" value="alpha/beta hydrolase"/>
    <property type="match status" value="1"/>
</dbReference>
<reference evidence="3 4" key="1">
    <citation type="journal article" date="2018" name="BMC Genomics">
        <title>Comparative genome analyses reveal sequence features reflecting distinct modes of host-adaptation between dicot and monocot powdery mildew.</title>
        <authorList>
            <person name="Wu Y."/>
            <person name="Ma X."/>
            <person name="Pan Z."/>
            <person name="Kale S.D."/>
            <person name="Song Y."/>
            <person name="King H."/>
            <person name="Zhang Q."/>
            <person name="Presley C."/>
            <person name="Deng X."/>
            <person name="Wei C.I."/>
            <person name="Xiao S."/>
        </authorList>
    </citation>
    <scope>NUCLEOTIDE SEQUENCE [LARGE SCALE GENOMIC DNA]</scope>
    <source>
        <strain evidence="3">UCSC1</strain>
    </source>
</reference>
<evidence type="ECO:0000256" key="2">
    <source>
        <dbReference type="SAM" id="SignalP"/>
    </source>
</evidence>
<evidence type="ECO:0000313" key="4">
    <source>
        <dbReference type="Proteomes" id="UP000285405"/>
    </source>
</evidence>